<reference evidence="3" key="1">
    <citation type="journal article" date="2019" name="Int. J. Syst. Evol. Microbiol.">
        <title>The Global Catalogue of Microorganisms (GCM) 10K type strain sequencing project: providing services to taxonomists for standard genome sequencing and annotation.</title>
        <authorList>
            <consortium name="The Broad Institute Genomics Platform"/>
            <consortium name="The Broad Institute Genome Sequencing Center for Infectious Disease"/>
            <person name="Wu L."/>
            <person name="Ma J."/>
        </authorList>
    </citation>
    <scope>NUCLEOTIDE SEQUENCE [LARGE SCALE GENOMIC DNA]</scope>
    <source>
        <strain evidence="3">JCM 3380</strain>
    </source>
</reference>
<accession>A0ABP3CTY9</accession>
<dbReference type="RefSeq" id="WP_343932567.1">
    <property type="nucleotide sequence ID" value="NZ_BAAABU010000002.1"/>
</dbReference>
<comment type="caution">
    <text evidence="2">The sequence shown here is derived from an EMBL/GenBank/DDBJ whole genome shotgun (WGS) entry which is preliminary data.</text>
</comment>
<sequence length="113" mass="12279">MLKKVGALAAITAGMLLTASPAFAGEPGSDDIDRVTGYARDVDDIDHTHQVGLVNIDDSEILDQINVCDIYIIGAEVNLLPIASPTCSNSEVDVEVDEDHDHHHHGDHHWDHH</sequence>
<evidence type="ECO:0000256" key="1">
    <source>
        <dbReference type="SAM" id="SignalP"/>
    </source>
</evidence>
<dbReference type="Proteomes" id="UP001500416">
    <property type="component" value="Unassembled WGS sequence"/>
</dbReference>
<keyword evidence="1" id="KW-0732">Signal</keyword>
<protein>
    <submittedName>
        <fullName evidence="2">Uncharacterized protein</fullName>
    </submittedName>
</protein>
<dbReference type="EMBL" id="BAAABU010000002">
    <property type="protein sequence ID" value="GAA0215487.1"/>
    <property type="molecule type" value="Genomic_DNA"/>
</dbReference>
<keyword evidence="3" id="KW-1185">Reference proteome</keyword>
<evidence type="ECO:0000313" key="3">
    <source>
        <dbReference type="Proteomes" id="UP001500416"/>
    </source>
</evidence>
<name>A0ABP3CTY9_9PSEU</name>
<feature type="chain" id="PRO_5047440366" evidence="1">
    <location>
        <begin position="25"/>
        <end position="113"/>
    </location>
</feature>
<feature type="signal peptide" evidence="1">
    <location>
        <begin position="1"/>
        <end position="24"/>
    </location>
</feature>
<evidence type="ECO:0000313" key="2">
    <source>
        <dbReference type="EMBL" id="GAA0215487.1"/>
    </source>
</evidence>
<gene>
    <name evidence="2" type="ORF">GCM10010492_11610</name>
</gene>
<organism evidence="2 3">
    <name type="scientific">Saccharothrix mutabilis subsp. mutabilis</name>
    <dbReference type="NCBI Taxonomy" id="66855"/>
    <lineage>
        <taxon>Bacteria</taxon>
        <taxon>Bacillati</taxon>
        <taxon>Actinomycetota</taxon>
        <taxon>Actinomycetes</taxon>
        <taxon>Pseudonocardiales</taxon>
        <taxon>Pseudonocardiaceae</taxon>
        <taxon>Saccharothrix</taxon>
    </lineage>
</organism>
<proteinExistence type="predicted"/>